<reference evidence="1" key="1">
    <citation type="submission" date="2020-11" db="EMBL/GenBank/DDBJ databases">
        <authorList>
            <consortium name="DOE Joint Genome Institute"/>
            <person name="Ahrendt S."/>
            <person name="Riley R."/>
            <person name="Andreopoulos W."/>
            <person name="Labutti K."/>
            <person name="Pangilinan J."/>
            <person name="Ruiz-Duenas F.J."/>
            <person name="Barrasa J.M."/>
            <person name="Sanchez-Garcia M."/>
            <person name="Camarero S."/>
            <person name="Miyauchi S."/>
            <person name="Serrano A."/>
            <person name="Linde D."/>
            <person name="Babiker R."/>
            <person name="Drula E."/>
            <person name="Ayuso-Fernandez I."/>
            <person name="Pacheco R."/>
            <person name="Padilla G."/>
            <person name="Ferreira P."/>
            <person name="Barriuso J."/>
            <person name="Kellner H."/>
            <person name="Castanera R."/>
            <person name="Alfaro M."/>
            <person name="Ramirez L."/>
            <person name="Pisabarro A.G."/>
            <person name="Kuo A."/>
            <person name="Tritt A."/>
            <person name="Lipzen A."/>
            <person name="He G."/>
            <person name="Yan M."/>
            <person name="Ng V."/>
            <person name="Cullen D."/>
            <person name="Martin F."/>
            <person name="Rosso M.-N."/>
            <person name="Henrissat B."/>
            <person name="Hibbett D."/>
            <person name="Martinez A.T."/>
            <person name="Grigoriev I.V."/>
        </authorList>
    </citation>
    <scope>NUCLEOTIDE SEQUENCE</scope>
    <source>
        <strain evidence="1">CBS 506.95</strain>
    </source>
</reference>
<accession>A0A9P6ELR2</accession>
<evidence type="ECO:0000313" key="2">
    <source>
        <dbReference type="Proteomes" id="UP000807306"/>
    </source>
</evidence>
<dbReference type="EMBL" id="MU157836">
    <property type="protein sequence ID" value="KAF9531163.1"/>
    <property type="molecule type" value="Genomic_DNA"/>
</dbReference>
<dbReference type="Proteomes" id="UP000807306">
    <property type="component" value="Unassembled WGS sequence"/>
</dbReference>
<comment type="caution">
    <text evidence="1">The sequence shown here is derived from an EMBL/GenBank/DDBJ whole genome shotgun (WGS) entry which is preliminary data.</text>
</comment>
<sequence length="386" mass="43522">MSKIRLTETPNLRMLQSAALINGLRILQNDWYFDQDPLQDPERQRSIAVYVQEALAYGSSKKDLSDLEFHRAYEEASLAIGRYLKEKNDACCLADFQAARAAPYKHITQQYPSMRKSLLRGLDIVKRAKIVEINVIIWPQRVRLGNGWASHKLPFVIEGDATLDILLVRIISSMPSLRKRGVQPFSLLQNPQFFSGFPHNNEAWERFLATNPLQGNETNKFRPLDLSIKVKDIGKSYLNLIIDRAEGLDIQDPEVMVFGDMSKMICKTYRNIWKLEGSDRYIVREITGSLTLIEPSRKSNERTSWSIGPTNQLGVTTVPDHGESFSTDYSSLNIPVSSHSSQATLPSSLDFVEGSFNISGFDRLPAPAKPAKTQLADLPTGFCIID</sequence>
<name>A0A9P6ELR2_9AGAR</name>
<dbReference type="OrthoDB" id="3068664at2759"/>
<dbReference type="AlphaFoldDB" id="A0A9P6ELR2"/>
<gene>
    <name evidence="1" type="ORF">CPB83DRAFT_849452</name>
</gene>
<evidence type="ECO:0000313" key="1">
    <source>
        <dbReference type="EMBL" id="KAF9531163.1"/>
    </source>
</evidence>
<protein>
    <submittedName>
        <fullName evidence="1">Uncharacterized protein</fullName>
    </submittedName>
</protein>
<proteinExistence type="predicted"/>
<organism evidence="1 2">
    <name type="scientific">Crepidotus variabilis</name>
    <dbReference type="NCBI Taxonomy" id="179855"/>
    <lineage>
        <taxon>Eukaryota</taxon>
        <taxon>Fungi</taxon>
        <taxon>Dikarya</taxon>
        <taxon>Basidiomycota</taxon>
        <taxon>Agaricomycotina</taxon>
        <taxon>Agaricomycetes</taxon>
        <taxon>Agaricomycetidae</taxon>
        <taxon>Agaricales</taxon>
        <taxon>Agaricineae</taxon>
        <taxon>Crepidotaceae</taxon>
        <taxon>Crepidotus</taxon>
    </lineage>
</organism>
<keyword evidence="2" id="KW-1185">Reference proteome</keyword>